<sequence>MASKRSRKQAKARHYKKHRRGLRRSSAPDYRDPYRPPKRACEVFCIRCGECYPSTQMKWDSNYTLWVCKNWPSCVGAGFGVDVHETTD</sequence>
<organism evidence="2 3">
    <name type="scientific">Aeoliella mucimassa</name>
    <dbReference type="NCBI Taxonomy" id="2527972"/>
    <lineage>
        <taxon>Bacteria</taxon>
        <taxon>Pseudomonadati</taxon>
        <taxon>Planctomycetota</taxon>
        <taxon>Planctomycetia</taxon>
        <taxon>Pirellulales</taxon>
        <taxon>Lacipirellulaceae</taxon>
        <taxon>Aeoliella</taxon>
    </lineage>
</organism>
<accession>A0A518APU8</accession>
<gene>
    <name evidence="2" type="ORF">Pan181_29560</name>
</gene>
<keyword evidence="3" id="KW-1185">Reference proteome</keyword>
<reference evidence="2 3" key="1">
    <citation type="submission" date="2019-02" db="EMBL/GenBank/DDBJ databases">
        <title>Deep-cultivation of Planctomycetes and their phenomic and genomic characterization uncovers novel biology.</title>
        <authorList>
            <person name="Wiegand S."/>
            <person name="Jogler M."/>
            <person name="Boedeker C."/>
            <person name="Pinto D."/>
            <person name="Vollmers J."/>
            <person name="Rivas-Marin E."/>
            <person name="Kohn T."/>
            <person name="Peeters S.H."/>
            <person name="Heuer A."/>
            <person name="Rast P."/>
            <person name="Oberbeckmann S."/>
            <person name="Bunk B."/>
            <person name="Jeske O."/>
            <person name="Meyerdierks A."/>
            <person name="Storesund J.E."/>
            <person name="Kallscheuer N."/>
            <person name="Luecker S."/>
            <person name="Lage O.M."/>
            <person name="Pohl T."/>
            <person name="Merkel B.J."/>
            <person name="Hornburger P."/>
            <person name="Mueller R.-W."/>
            <person name="Bruemmer F."/>
            <person name="Labrenz M."/>
            <person name="Spormann A.M."/>
            <person name="Op den Camp H."/>
            <person name="Overmann J."/>
            <person name="Amann R."/>
            <person name="Jetten M.S.M."/>
            <person name="Mascher T."/>
            <person name="Medema M.H."/>
            <person name="Devos D.P."/>
            <person name="Kaster A.-K."/>
            <person name="Ovreas L."/>
            <person name="Rohde M."/>
            <person name="Galperin M.Y."/>
            <person name="Jogler C."/>
        </authorList>
    </citation>
    <scope>NUCLEOTIDE SEQUENCE [LARGE SCALE GENOMIC DNA]</scope>
    <source>
        <strain evidence="2 3">Pan181</strain>
    </source>
</reference>
<evidence type="ECO:0000256" key="1">
    <source>
        <dbReference type="SAM" id="MobiDB-lite"/>
    </source>
</evidence>
<dbReference type="KEGG" id="amuc:Pan181_29560"/>
<feature type="compositionally biased region" description="Basic residues" evidence="1">
    <location>
        <begin position="1"/>
        <end position="23"/>
    </location>
</feature>
<proteinExistence type="predicted"/>
<dbReference type="AlphaFoldDB" id="A0A518APU8"/>
<dbReference type="Proteomes" id="UP000315750">
    <property type="component" value="Chromosome"/>
</dbReference>
<evidence type="ECO:0000313" key="3">
    <source>
        <dbReference type="Proteomes" id="UP000315750"/>
    </source>
</evidence>
<protein>
    <submittedName>
        <fullName evidence="2">Uncharacterized protein</fullName>
    </submittedName>
</protein>
<name>A0A518APU8_9BACT</name>
<evidence type="ECO:0000313" key="2">
    <source>
        <dbReference type="EMBL" id="QDU56746.1"/>
    </source>
</evidence>
<feature type="region of interest" description="Disordered" evidence="1">
    <location>
        <begin position="1"/>
        <end position="33"/>
    </location>
</feature>
<dbReference type="EMBL" id="CP036278">
    <property type="protein sequence ID" value="QDU56746.1"/>
    <property type="molecule type" value="Genomic_DNA"/>
</dbReference>